<dbReference type="EMBL" id="JBBPBM010000494">
    <property type="protein sequence ID" value="KAK8494871.1"/>
    <property type="molecule type" value="Genomic_DNA"/>
</dbReference>
<evidence type="ECO:0000256" key="1">
    <source>
        <dbReference type="ARBA" id="ARBA00006643"/>
    </source>
</evidence>
<comment type="caution">
    <text evidence="5">The sequence shown here is derived from an EMBL/GenBank/DDBJ whole genome shotgun (WGS) entry which is preliminary data.</text>
</comment>
<keyword evidence="2" id="KW-0677">Repeat</keyword>
<dbReference type="NCBIfam" id="TIGR00756">
    <property type="entry name" value="PPR"/>
    <property type="match status" value="5"/>
</dbReference>
<dbReference type="Gene3D" id="1.25.40.10">
    <property type="entry name" value="Tetratricopeptide repeat domain"/>
    <property type="match status" value="7"/>
</dbReference>
<reference evidence="5 6" key="1">
    <citation type="journal article" date="2024" name="G3 (Bethesda)">
        <title>Genome assembly of Hibiscus sabdariffa L. provides insights into metabolisms of medicinal natural products.</title>
        <authorList>
            <person name="Kim T."/>
        </authorList>
    </citation>
    <scope>NUCLEOTIDE SEQUENCE [LARGE SCALE GENOMIC DNA]</scope>
    <source>
        <strain evidence="5">TK-2024</strain>
        <tissue evidence="5">Old leaves</tissue>
    </source>
</reference>
<gene>
    <name evidence="5" type="ORF">V6N12_013868</name>
</gene>
<comment type="similarity">
    <text evidence="1">Belongs to the PPR family. PCMP-H subfamily.</text>
</comment>
<evidence type="ECO:0000313" key="6">
    <source>
        <dbReference type="Proteomes" id="UP001472677"/>
    </source>
</evidence>
<feature type="repeat" description="PPR" evidence="3">
    <location>
        <begin position="86"/>
        <end position="120"/>
    </location>
</feature>
<dbReference type="InterPro" id="IPR046960">
    <property type="entry name" value="PPR_At4g14850-like_plant"/>
</dbReference>
<dbReference type="Pfam" id="PF14432">
    <property type="entry name" value="DYW_deaminase"/>
    <property type="match status" value="1"/>
</dbReference>
<feature type="repeat" description="PPR" evidence="3">
    <location>
        <begin position="389"/>
        <end position="423"/>
    </location>
</feature>
<accession>A0ABR2AND0</accession>
<evidence type="ECO:0000256" key="3">
    <source>
        <dbReference type="PROSITE-ProRule" id="PRU00708"/>
    </source>
</evidence>
<evidence type="ECO:0000259" key="4">
    <source>
        <dbReference type="Pfam" id="PF14432"/>
    </source>
</evidence>
<feature type="repeat" description="PPR" evidence="3">
    <location>
        <begin position="187"/>
        <end position="221"/>
    </location>
</feature>
<name>A0ABR2AND0_9ROSI</name>
<dbReference type="PANTHER" id="PTHR24015:SF1726">
    <property type="entry name" value="OS03G0861900 PROTEIN"/>
    <property type="match status" value="1"/>
</dbReference>
<feature type="domain" description="DYW" evidence="4">
    <location>
        <begin position="817"/>
        <end position="884"/>
    </location>
</feature>
<feature type="repeat" description="PPR" evidence="3">
    <location>
        <begin position="287"/>
        <end position="321"/>
    </location>
</feature>
<dbReference type="InterPro" id="IPR011990">
    <property type="entry name" value="TPR-like_helical_dom_sf"/>
</dbReference>
<dbReference type="InterPro" id="IPR002885">
    <property type="entry name" value="PPR_rpt"/>
</dbReference>
<proteinExistence type="inferred from homology"/>
<dbReference type="PANTHER" id="PTHR24015">
    <property type="entry name" value="OS07G0578800 PROTEIN-RELATED"/>
    <property type="match status" value="1"/>
</dbReference>
<dbReference type="Proteomes" id="UP001472677">
    <property type="component" value="Unassembled WGS sequence"/>
</dbReference>
<protein>
    <recommendedName>
        <fullName evidence="4">DYW domain-containing protein</fullName>
    </recommendedName>
</protein>
<dbReference type="InterPro" id="IPR046848">
    <property type="entry name" value="E_motif"/>
</dbReference>
<feature type="repeat" description="PPR" evidence="3">
    <location>
        <begin position="591"/>
        <end position="625"/>
    </location>
</feature>
<dbReference type="SUPFAM" id="SSF48452">
    <property type="entry name" value="TPR-like"/>
    <property type="match status" value="1"/>
</dbReference>
<evidence type="ECO:0000313" key="5">
    <source>
        <dbReference type="EMBL" id="KAK8494871.1"/>
    </source>
</evidence>
<organism evidence="5 6">
    <name type="scientific">Hibiscus sabdariffa</name>
    <name type="common">roselle</name>
    <dbReference type="NCBI Taxonomy" id="183260"/>
    <lineage>
        <taxon>Eukaryota</taxon>
        <taxon>Viridiplantae</taxon>
        <taxon>Streptophyta</taxon>
        <taxon>Embryophyta</taxon>
        <taxon>Tracheophyta</taxon>
        <taxon>Spermatophyta</taxon>
        <taxon>Magnoliopsida</taxon>
        <taxon>eudicotyledons</taxon>
        <taxon>Gunneridae</taxon>
        <taxon>Pentapetalae</taxon>
        <taxon>rosids</taxon>
        <taxon>malvids</taxon>
        <taxon>Malvales</taxon>
        <taxon>Malvaceae</taxon>
        <taxon>Malvoideae</taxon>
        <taxon>Hibiscus</taxon>
    </lineage>
</organism>
<dbReference type="InterPro" id="IPR032867">
    <property type="entry name" value="DYW_dom"/>
</dbReference>
<dbReference type="Pfam" id="PF20431">
    <property type="entry name" value="E_motif"/>
    <property type="match status" value="1"/>
</dbReference>
<keyword evidence="6" id="KW-1185">Reference proteome</keyword>
<dbReference type="Pfam" id="PF13041">
    <property type="entry name" value="PPR_2"/>
    <property type="match status" value="5"/>
</dbReference>
<dbReference type="PROSITE" id="PS51375">
    <property type="entry name" value="PPR"/>
    <property type="match status" value="5"/>
</dbReference>
<evidence type="ECO:0000256" key="2">
    <source>
        <dbReference type="ARBA" id="ARBA00022737"/>
    </source>
</evidence>
<sequence>MFVLYKTANRVINKNETTSLLEETCSRILSFCNSNAFRQGICIHSPIIKLGLQHHLYLNNTLLSLYAKCFGADTARHFFDEMPQKDVVSWTGIISAYVKSGNHEMALRVFDSMLISGQCPNGFTLSSVLRSCSALGEFEYGTCIQGYMIKQGFDQNPVLVSGLVDFYSKFDLIGEASSLFIDKGNHDTVSWTMMISSCVQARRWSQALQLYVDMVEAGVPPNEFTFAKLLGACGVHGLNYGKLVHAHMILWGVKLNVVLKTALVDMYSRCQRIADAIKVSNLTPEFDILSWTALISGSAQNFMFRKAVATFCDMRVSGYIPNNYTFSSILNVSSLMLCLELGQQVHSRVVVAGLEDDVSVGNALVNMYVKCSDKVDDALRVFRGISLPNVISWTSLIAGFAEHGFQHDSFRLFMEMRAAGVEPNSFTISSIIGSFSAAKLLPQTLMLHGHVVKTNLYKDTAVQNALVDFYAGSGILDDARRIVDTMSCRDAITYTTLASRMNQMGHHELALNIITDMNNDDIEIDEFSTASFLSASAELGTVVTGKQLHCHSLKSGLCRWVSVLNGLVNLYGKCGCIRDAQRAFREIAVPDTFSWNGLISGLASNGYISSALSAFDDMKLSGVRPDAITFLSVLSACGNGKLVDLGMEHFQSMSEVYDIVPQLDHYVHLVDILGQGGRLEEALEVIQTLPYRANALIYKTLLRSCKAHGNILLAEDMAKRGLELDPSDPAFYILLANLYEDSGRGDLVERTLKMMREKQLRKNPSQSWVEIQNNVHPFVAGERSHPQTNEIYEKIESFETELKKHGYHLGMVTRDSYHHSEKLAVAFGLLNTPSKAPIHIIKNNSICRDCHGFIKFITRLVDREIIVREGNRLHSFRKGECSCRG</sequence>